<dbReference type="Proteomes" id="UP000323671">
    <property type="component" value="Chromosome"/>
</dbReference>
<proteinExistence type="predicted"/>
<dbReference type="RefSeq" id="WP_246154087.1">
    <property type="nucleotide sequence ID" value="NZ_CP022579.1"/>
</dbReference>
<protein>
    <recommendedName>
        <fullName evidence="9">Site-specific recombinase</fullName>
    </recommendedName>
</protein>
<dbReference type="AlphaFoldDB" id="A0A5C1E941"/>
<evidence type="ECO:0008006" key="9">
    <source>
        <dbReference type="Google" id="ProtNLM"/>
    </source>
</evidence>
<keyword evidence="3 6" id="KW-1133">Transmembrane helix</keyword>
<evidence type="ECO:0000256" key="1">
    <source>
        <dbReference type="ARBA" id="ARBA00004141"/>
    </source>
</evidence>
<gene>
    <name evidence="7" type="ORF">OTERR_17090</name>
</gene>
<keyword evidence="2 6" id="KW-0812">Transmembrane</keyword>
<feature type="transmembrane region" description="Helical" evidence="6">
    <location>
        <begin position="492"/>
        <end position="517"/>
    </location>
</feature>
<evidence type="ECO:0000256" key="4">
    <source>
        <dbReference type="ARBA" id="ARBA00023136"/>
    </source>
</evidence>
<sequence length="705" mass="77806">METMEDLLQRLAPLVENGDDPVELLTAMVERIRPKRAHDGESARQAIQALCFQLGQHPEQRAALRQALWGLLTGRRQVSLYVDTGVFPNTGFFTESSRRLSRTILPDVVDLTTLRDVVATLFHKASDQLWVLEVGVETWTDLLHALRFDELAADQSGPLPYPLNQVLEALRVLSYRISAIGLEPEVLRLEPALEKFASPFLAQNVEMLAYLDKYEAWWADPSNDKLDEKHLLVLLGQCRDVAERIRSRAARAGTSLSLTFQLQRLKQNLRRAETLVDILSALHDDKDTASQLPHLLPRIAVLMVALIRAECRKNNLRHYLRQNVELLALRVTENAGHTGEHYITESRPEYFALLRSALGAGFIVAFMAALKIILSKQHFAPLNEALAFCLNYGLGFVLIHMLHFTVATKQPAMTANAIAASIGEASGKVRDLENLATLIARTIRSQIAAILGNVGLAIPMAFILALLVKLVSGEHFAGPEKALHMLEEVHPWHSGAIIYAAIAGVCLFLSGLLAGYYDNLCAYNRIPERILRLKWPQTLFGEARMRRVARYVEDNLGALAGNFFFGFMLGGVWAIGVLFGLPIDIRHIAFSSANLGFATVALDFGVPPGIWLPAVLGVALIGLTNLLVSFTLALFVALRARGVTFAQGRQLGRSVLRRLWSHPREFFLPPRPVAAMSAPQEPGLAADATDDATPQATPADKSPQG</sequence>
<dbReference type="PIRSF" id="PIRSF015380">
    <property type="entry name" value="Site-sp_rcmb"/>
    <property type="match status" value="1"/>
</dbReference>
<reference evidence="7 8" key="1">
    <citation type="submission" date="2017-07" db="EMBL/GenBank/DDBJ databases">
        <title>Complete genome sequence of Oryzomicrobium terrae TPP412.</title>
        <authorList>
            <person name="Chiu L.-W."/>
            <person name="Lo K.-J."/>
            <person name="Tsai Y.-M."/>
            <person name="Lin S.-S."/>
            <person name="Kuo C.-H."/>
            <person name="Liu C.-T."/>
        </authorList>
    </citation>
    <scope>NUCLEOTIDE SEQUENCE [LARGE SCALE GENOMIC DNA]</scope>
    <source>
        <strain evidence="7 8">TPP412</strain>
    </source>
</reference>
<keyword evidence="8" id="KW-1185">Reference proteome</keyword>
<evidence type="ECO:0000256" key="2">
    <source>
        <dbReference type="ARBA" id="ARBA00022692"/>
    </source>
</evidence>
<feature type="transmembrane region" description="Helical" evidence="6">
    <location>
        <begin position="352"/>
        <end position="373"/>
    </location>
</feature>
<evidence type="ECO:0000313" key="8">
    <source>
        <dbReference type="Proteomes" id="UP000323671"/>
    </source>
</evidence>
<name>A0A5C1E941_9RHOO</name>
<comment type="subcellular location">
    <subcellularLocation>
        <location evidence="1">Membrane</location>
        <topology evidence="1">Multi-pass membrane protein</topology>
    </subcellularLocation>
</comment>
<organism evidence="7 8">
    <name type="scientific">Oryzomicrobium terrae</name>
    <dbReference type="NCBI Taxonomy" id="1735038"/>
    <lineage>
        <taxon>Bacteria</taxon>
        <taxon>Pseudomonadati</taxon>
        <taxon>Pseudomonadota</taxon>
        <taxon>Betaproteobacteria</taxon>
        <taxon>Rhodocyclales</taxon>
        <taxon>Rhodocyclaceae</taxon>
        <taxon>Oryzomicrobium</taxon>
    </lineage>
</organism>
<accession>A0A5C1E941</accession>
<keyword evidence="4 6" id="KW-0472">Membrane</keyword>
<dbReference type="InterPro" id="IPR011385">
    <property type="entry name" value="Site-sp_rcmbase"/>
</dbReference>
<evidence type="ECO:0000256" key="5">
    <source>
        <dbReference type="SAM" id="MobiDB-lite"/>
    </source>
</evidence>
<dbReference type="EMBL" id="CP022579">
    <property type="protein sequence ID" value="QEL65185.1"/>
    <property type="molecule type" value="Genomic_DNA"/>
</dbReference>
<feature type="transmembrane region" description="Helical" evidence="6">
    <location>
        <begin position="447"/>
        <end position="472"/>
    </location>
</feature>
<feature type="compositionally biased region" description="Low complexity" evidence="5">
    <location>
        <begin position="685"/>
        <end position="705"/>
    </location>
</feature>
<feature type="transmembrane region" description="Helical" evidence="6">
    <location>
        <begin position="385"/>
        <end position="406"/>
    </location>
</feature>
<evidence type="ECO:0000256" key="6">
    <source>
        <dbReference type="SAM" id="Phobius"/>
    </source>
</evidence>
<dbReference type="GO" id="GO:0016020">
    <property type="term" value="C:membrane"/>
    <property type="evidence" value="ECO:0007669"/>
    <property type="project" value="UniProtKB-SubCell"/>
</dbReference>
<dbReference type="KEGG" id="otr:OTERR_17090"/>
<dbReference type="InterPro" id="IPR023271">
    <property type="entry name" value="Aquaporin-like"/>
</dbReference>
<evidence type="ECO:0000256" key="3">
    <source>
        <dbReference type="ARBA" id="ARBA00022989"/>
    </source>
</evidence>
<feature type="transmembrane region" description="Helical" evidence="6">
    <location>
        <begin position="556"/>
        <end position="581"/>
    </location>
</feature>
<dbReference type="Pfam" id="PF10136">
    <property type="entry name" value="SpecificRecomb"/>
    <property type="match status" value="1"/>
</dbReference>
<feature type="transmembrane region" description="Helical" evidence="6">
    <location>
        <begin position="610"/>
        <end position="638"/>
    </location>
</feature>
<feature type="region of interest" description="Disordered" evidence="5">
    <location>
        <begin position="673"/>
        <end position="705"/>
    </location>
</feature>
<dbReference type="Gene3D" id="1.20.1080.10">
    <property type="entry name" value="Glycerol uptake facilitator protein"/>
    <property type="match status" value="1"/>
</dbReference>
<evidence type="ECO:0000313" key="7">
    <source>
        <dbReference type="EMBL" id="QEL65185.1"/>
    </source>
</evidence>